<dbReference type="InterPro" id="IPR006260">
    <property type="entry name" value="TonB/TolA_C"/>
</dbReference>
<dbReference type="CDD" id="cd07341">
    <property type="entry name" value="M56_BlaR1_MecR1_like"/>
    <property type="match status" value="1"/>
</dbReference>
<protein>
    <submittedName>
        <fullName evidence="13">TonB family protein</fullName>
    </submittedName>
</protein>
<comment type="similarity">
    <text evidence="2">Belongs to the TonB family.</text>
</comment>
<evidence type="ECO:0000256" key="10">
    <source>
        <dbReference type="PROSITE-ProRule" id="PRU01360"/>
    </source>
</evidence>
<organism evidence="13 14">
    <name type="scientific">Marseilla massiliensis</name>
    <dbReference type="NCBI Taxonomy" id="1841864"/>
    <lineage>
        <taxon>Bacteria</taxon>
        <taxon>Pseudomonadati</taxon>
        <taxon>Bacteroidota</taxon>
        <taxon>Bacteroidia</taxon>
        <taxon>Bacteroidales</taxon>
        <taxon>Prevotellaceae</taxon>
        <taxon>Marseilla</taxon>
    </lineage>
</organism>
<keyword evidence="10" id="KW-0998">Cell outer membrane</keyword>
<evidence type="ECO:0000256" key="4">
    <source>
        <dbReference type="ARBA" id="ARBA00022475"/>
    </source>
</evidence>
<evidence type="ECO:0000256" key="1">
    <source>
        <dbReference type="ARBA" id="ARBA00004383"/>
    </source>
</evidence>
<dbReference type="Pfam" id="PF03544">
    <property type="entry name" value="TonB_C"/>
    <property type="match status" value="1"/>
</dbReference>
<dbReference type="InterPro" id="IPR037682">
    <property type="entry name" value="TonB_C"/>
</dbReference>
<evidence type="ECO:0000256" key="7">
    <source>
        <dbReference type="ARBA" id="ARBA00022927"/>
    </source>
</evidence>
<name>A0A939B8C0_9BACT</name>
<evidence type="ECO:0000313" key="13">
    <source>
        <dbReference type="EMBL" id="MBM6674666.1"/>
    </source>
</evidence>
<keyword evidence="4" id="KW-1003">Cell membrane</keyword>
<sequence>MGIFFIYSVKVALCLTAFYLLYKLLLSRETFFGFNRVTLFGMIAAAFVLPLIHLQTAAEAPVTSGFVAIEDFIITAVAADAHVPVVTTAQVCLLIYIIGVAFFLGREVVSLLSLRRLIRSGREVCRDGGVKVVVVKGEVAPFSWFGNVIINEKDYADGSREILMHERAHIAGRHSVDVLLCDLLIIFQWYNPAAWLIKTELKNLHEFEADSAVLAGGVNAAEYQMLLIRKAVGDKLFAMANNLNQSSLKKRITMMLKKKSNPWSRVRTLLALPVAAVAVVAFATPKAESLSNEIKSEGDALVNSVVSSVKATPANATAVGKTAMTLSKDTLASGGRTKSAVSDELLVVGFSNGGKDDKVYDITEEPPSFPGGQAAMMTYLARNIKYPPTAMKNKIEGRVILQFVVRADGSISDTHVMRSISPELDAEAVRVIANMPKWNPGKQDGKPVNVKFTIPVSFKLDAGKTQPDGQKGNVVKINGKNYVPDDTQAISLKGSPYYVVDGKHVEDISNIKPDQIDQINVYKDAKSTTDKYGDAAKNGVIELILKK</sequence>
<dbReference type="Gene3D" id="2.170.130.10">
    <property type="entry name" value="TonB-dependent receptor, plug domain"/>
    <property type="match status" value="1"/>
</dbReference>
<keyword evidence="3 10" id="KW-0813">Transport</keyword>
<evidence type="ECO:0000256" key="11">
    <source>
        <dbReference type="SAM" id="Phobius"/>
    </source>
</evidence>
<feature type="transmembrane region" description="Helical" evidence="11">
    <location>
        <begin position="93"/>
        <end position="114"/>
    </location>
</feature>
<dbReference type="PROSITE" id="PS52015">
    <property type="entry name" value="TONB_CTD"/>
    <property type="match status" value="1"/>
</dbReference>
<evidence type="ECO:0000256" key="9">
    <source>
        <dbReference type="ARBA" id="ARBA00023136"/>
    </source>
</evidence>
<feature type="transmembrane region" description="Helical" evidence="11">
    <location>
        <begin position="37"/>
        <end position="54"/>
    </location>
</feature>
<comment type="caution">
    <text evidence="13">The sequence shown here is derived from an EMBL/GenBank/DDBJ whole genome shotgun (WGS) entry which is preliminary data.</text>
</comment>
<evidence type="ECO:0000313" key="14">
    <source>
        <dbReference type="Proteomes" id="UP000706891"/>
    </source>
</evidence>
<dbReference type="GO" id="GO:0055085">
    <property type="term" value="P:transmembrane transport"/>
    <property type="evidence" value="ECO:0007669"/>
    <property type="project" value="InterPro"/>
</dbReference>
<dbReference type="GO" id="GO:0009279">
    <property type="term" value="C:cell outer membrane"/>
    <property type="evidence" value="ECO:0007669"/>
    <property type="project" value="UniProtKB-SubCell"/>
</dbReference>
<evidence type="ECO:0000256" key="6">
    <source>
        <dbReference type="ARBA" id="ARBA00022692"/>
    </source>
</evidence>
<dbReference type="GO" id="GO:0098797">
    <property type="term" value="C:plasma membrane protein complex"/>
    <property type="evidence" value="ECO:0007669"/>
    <property type="project" value="TreeGrafter"/>
</dbReference>
<keyword evidence="7" id="KW-0653">Protein transport</keyword>
<dbReference type="SUPFAM" id="SSF74653">
    <property type="entry name" value="TolA/TonB C-terminal domain"/>
    <property type="match status" value="1"/>
</dbReference>
<evidence type="ECO:0000256" key="8">
    <source>
        <dbReference type="ARBA" id="ARBA00022989"/>
    </source>
</evidence>
<feature type="transmembrane region" description="Helical" evidence="11">
    <location>
        <begin position="266"/>
        <end position="284"/>
    </location>
</feature>
<keyword evidence="14" id="KW-1185">Reference proteome</keyword>
<dbReference type="InterPro" id="IPR008756">
    <property type="entry name" value="Peptidase_M56"/>
</dbReference>
<keyword evidence="9 10" id="KW-0472">Membrane</keyword>
<evidence type="ECO:0000256" key="3">
    <source>
        <dbReference type="ARBA" id="ARBA00022448"/>
    </source>
</evidence>
<dbReference type="PANTHER" id="PTHR33446:SF2">
    <property type="entry name" value="PROTEIN TONB"/>
    <property type="match status" value="1"/>
</dbReference>
<proteinExistence type="inferred from homology"/>
<feature type="transmembrane region" description="Helical" evidence="11">
    <location>
        <begin position="6"/>
        <end position="25"/>
    </location>
</feature>
<dbReference type="GO" id="GO:0015031">
    <property type="term" value="P:protein transport"/>
    <property type="evidence" value="ECO:0007669"/>
    <property type="project" value="UniProtKB-KW"/>
</dbReference>
<dbReference type="EMBL" id="JACJJG010000109">
    <property type="protein sequence ID" value="MBM6674666.1"/>
    <property type="molecule type" value="Genomic_DNA"/>
</dbReference>
<accession>A0A939B8C0</accession>
<reference evidence="13" key="2">
    <citation type="journal article" date="2021" name="Sci. Rep.">
        <title>The distribution of antibiotic resistance genes in chicken gut microbiota commensals.</title>
        <authorList>
            <person name="Juricova H."/>
            <person name="Matiasovicova J."/>
            <person name="Kubasova T."/>
            <person name="Cejkova D."/>
            <person name="Rychlik I."/>
        </authorList>
    </citation>
    <scope>NUCLEOTIDE SEQUENCE</scope>
    <source>
        <strain evidence="13">An824</strain>
    </source>
</reference>
<dbReference type="GO" id="GO:0031992">
    <property type="term" value="F:energy transducer activity"/>
    <property type="evidence" value="ECO:0007669"/>
    <property type="project" value="TreeGrafter"/>
</dbReference>
<dbReference type="InterPro" id="IPR037066">
    <property type="entry name" value="Plug_dom_sf"/>
</dbReference>
<evidence type="ECO:0000259" key="12">
    <source>
        <dbReference type="PROSITE" id="PS52015"/>
    </source>
</evidence>
<dbReference type="Gene3D" id="3.30.1150.10">
    <property type="match status" value="1"/>
</dbReference>
<keyword evidence="6 10" id="KW-0812">Transmembrane</keyword>
<dbReference type="InterPro" id="IPR039426">
    <property type="entry name" value="TonB-dep_rcpt-like"/>
</dbReference>
<dbReference type="SUPFAM" id="SSF56935">
    <property type="entry name" value="Porins"/>
    <property type="match status" value="1"/>
</dbReference>
<dbReference type="RefSeq" id="WP_205105771.1">
    <property type="nucleotide sequence ID" value="NZ_JACJJG010000109.1"/>
</dbReference>
<dbReference type="Pfam" id="PF05569">
    <property type="entry name" value="Peptidase_M56"/>
    <property type="match status" value="1"/>
</dbReference>
<dbReference type="PANTHER" id="PTHR33446">
    <property type="entry name" value="PROTEIN TONB-RELATED"/>
    <property type="match status" value="1"/>
</dbReference>
<reference evidence="13" key="1">
    <citation type="submission" date="2020-08" db="EMBL/GenBank/DDBJ databases">
        <authorList>
            <person name="Cejkova D."/>
            <person name="Kubasova T."/>
            <person name="Jahodarova E."/>
            <person name="Rychlik I."/>
        </authorList>
    </citation>
    <scope>NUCLEOTIDE SEQUENCE</scope>
    <source>
        <strain evidence="13">An824</strain>
    </source>
</reference>
<dbReference type="AlphaFoldDB" id="A0A939B8C0"/>
<keyword evidence="10" id="KW-1134">Transmembrane beta strand</keyword>
<dbReference type="FunFam" id="3.30.1150.10:FF:000002">
    <property type="entry name" value="Energy transducer TonB"/>
    <property type="match status" value="1"/>
</dbReference>
<comment type="subcellular location">
    <subcellularLocation>
        <location evidence="1">Cell inner membrane</location>
        <topology evidence="1">Single-pass membrane protein</topology>
        <orientation evidence="1">Periplasmic side</orientation>
    </subcellularLocation>
    <subcellularLocation>
        <location evidence="10">Cell outer membrane</location>
        <topology evidence="10">Multi-pass membrane protein</topology>
    </subcellularLocation>
</comment>
<feature type="domain" description="TonB C-terminal" evidence="12">
    <location>
        <begin position="371"/>
        <end position="467"/>
    </location>
</feature>
<evidence type="ECO:0000256" key="5">
    <source>
        <dbReference type="ARBA" id="ARBA00022519"/>
    </source>
</evidence>
<dbReference type="NCBIfam" id="TIGR01352">
    <property type="entry name" value="tonB_Cterm"/>
    <property type="match status" value="1"/>
</dbReference>
<dbReference type="InterPro" id="IPR051045">
    <property type="entry name" value="TonB-dependent_transducer"/>
</dbReference>
<keyword evidence="5" id="KW-0997">Cell inner membrane</keyword>
<comment type="similarity">
    <text evidence="10">Belongs to the TonB-dependent receptor family.</text>
</comment>
<dbReference type="Proteomes" id="UP000706891">
    <property type="component" value="Unassembled WGS sequence"/>
</dbReference>
<dbReference type="PROSITE" id="PS52016">
    <property type="entry name" value="TONB_DEPENDENT_REC_3"/>
    <property type="match status" value="1"/>
</dbReference>
<keyword evidence="8 11" id="KW-1133">Transmembrane helix</keyword>
<evidence type="ECO:0000256" key="2">
    <source>
        <dbReference type="ARBA" id="ARBA00006555"/>
    </source>
</evidence>
<gene>
    <name evidence="13" type="ORF">H6A34_12370</name>
</gene>